<evidence type="ECO:0000256" key="3">
    <source>
        <dbReference type="ARBA" id="ARBA00006442"/>
    </source>
</evidence>
<proteinExistence type="inferred from homology"/>
<comment type="caution">
    <text evidence="11">The sequence shown here is derived from an EMBL/GenBank/DDBJ whole genome shotgun (WGS) entry which is preliminary data.</text>
</comment>
<comment type="subcellular location">
    <subcellularLocation>
        <location evidence="2">Cytoplasm</location>
    </subcellularLocation>
</comment>
<evidence type="ECO:0000259" key="10">
    <source>
        <dbReference type="Pfam" id="PF18113"/>
    </source>
</evidence>
<evidence type="ECO:0000256" key="2">
    <source>
        <dbReference type="ARBA" id="ARBA00004496"/>
    </source>
</evidence>
<evidence type="ECO:0000256" key="7">
    <source>
        <dbReference type="ARBA" id="ARBA00023002"/>
    </source>
</evidence>
<protein>
    <submittedName>
        <fullName evidence="11">FAD-dependent oxidoreductase</fullName>
    </submittedName>
</protein>
<dbReference type="InterPro" id="IPR050260">
    <property type="entry name" value="FAD-bd_OxRdtase"/>
</dbReference>
<evidence type="ECO:0000313" key="11">
    <source>
        <dbReference type="EMBL" id="GAA3971581.1"/>
    </source>
</evidence>
<gene>
    <name evidence="11" type="ORF">GCM10022278_31230</name>
</gene>
<feature type="domain" description="FAD/NAD(P)-binding" evidence="9">
    <location>
        <begin position="15"/>
        <end position="323"/>
    </location>
</feature>
<evidence type="ECO:0000256" key="8">
    <source>
        <dbReference type="ARBA" id="ARBA00023027"/>
    </source>
</evidence>
<evidence type="ECO:0000256" key="4">
    <source>
        <dbReference type="ARBA" id="ARBA00022490"/>
    </source>
</evidence>
<keyword evidence="6" id="KW-0274">FAD</keyword>
<comment type="similarity">
    <text evidence="3">Belongs to the FAD-dependent oxidoreductase family.</text>
</comment>
<dbReference type="Gene3D" id="3.30.390.120">
    <property type="match status" value="1"/>
</dbReference>
<keyword evidence="7" id="KW-0560">Oxidoreductase</keyword>
<dbReference type="Pfam" id="PF18113">
    <property type="entry name" value="Rbx_binding"/>
    <property type="match status" value="1"/>
</dbReference>
<dbReference type="InterPro" id="IPR023753">
    <property type="entry name" value="FAD/NAD-binding_dom"/>
</dbReference>
<dbReference type="PRINTS" id="PR00411">
    <property type="entry name" value="PNDRDTASEI"/>
</dbReference>
<keyword evidence="8" id="KW-0520">NAD</keyword>
<reference evidence="12" key="1">
    <citation type="journal article" date="2019" name="Int. J. Syst. Evol. Microbiol.">
        <title>The Global Catalogue of Microorganisms (GCM) 10K type strain sequencing project: providing services to taxonomists for standard genome sequencing and annotation.</title>
        <authorList>
            <consortium name="The Broad Institute Genomics Platform"/>
            <consortium name="The Broad Institute Genome Sequencing Center for Infectious Disease"/>
            <person name="Wu L."/>
            <person name="Ma J."/>
        </authorList>
    </citation>
    <scope>NUCLEOTIDE SEQUENCE [LARGE SCALE GENOMIC DNA]</scope>
    <source>
        <strain evidence="12">JCM 17555</strain>
    </source>
</reference>
<dbReference type="PRINTS" id="PR00368">
    <property type="entry name" value="FADPNR"/>
</dbReference>
<accession>A0ABP7PWG3</accession>
<sequence length="427" mass="45472">MNDLQRQQSPSDKPLVVIGSGLAGYTFIREFRKLDADRKILLLTADDGHSYSKPLLSTGFAKGKNAEHLSMADAGKMASQLDIDIRTHTRVTAIDPEARRLDAGFEGSSSSAGETIEFTELVLALGAEVVRPPLSGSAADEVLSVNSLMDYRRFRERLVTVAQQRCAEGAVDRPIRIVIMGSGLIGCEFANDLLASVDTKFTVDVISPDSRPLQRALPEQVSLALGQGLEEAGARFHWQSTVGSVDHVSEASAGGGSAYLVSVDGGELRTLQADVVLSATGLRPHSALAAAAGLEVSRGIVVDRQLRTSKADIFALGDCAEVDGHLLLYVQPLMQCARLLAANLAGGHNADLSYQAMPVIVKTPACPLVLAPPPEGLAGEWTVAEADRLDVRALFHDTEGSLRGFALSGRHVIEKQTLLRDLPPLLA</sequence>
<feature type="domain" description="Rubredoxin binding" evidence="10">
    <location>
        <begin position="352"/>
        <end position="422"/>
    </location>
</feature>
<evidence type="ECO:0000259" key="9">
    <source>
        <dbReference type="Pfam" id="PF07992"/>
    </source>
</evidence>
<keyword evidence="4" id="KW-0963">Cytoplasm</keyword>
<dbReference type="PANTHER" id="PTHR43429">
    <property type="entry name" value="PYRIDINE NUCLEOTIDE-DISULFIDE OXIDOREDUCTASE DOMAIN-CONTAINING"/>
    <property type="match status" value="1"/>
</dbReference>
<dbReference type="SUPFAM" id="SSF51905">
    <property type="entry name" value="FAD/NAD(P)-binding domain"/>
    <property type="match status" value="1"/>
</dbReference>
<dbReference type="InterPro" id="IPR036188">
    <property type="entry name" value="FAD/NAD-bd_sf"/>
</dbReference>
<evidence type="ECO:0000313" key="12">
    <source>
        <dbReference type="Proteomes" id="UP001501337"/>
    </source>
</evidence>
<dbReference type="Gene3D" id="3.50.50.60">
    <property type="entry name" value="FAD/NAD(P)-binding domain"/>
    <property type="match status" value="2"/>
</dbReference>
<keyword evidence="12" id="KW-1185">Reference proteome</keyword>
<evidence type="ECO:0000256" key="1">
    <source>
        <dbReference type="ARBA" id="ARBA00001974"/>
    </source>
</evidence>
<dbReference type="RefSeq" id="WP_344808055.1">
    <property type="nucleotide sequence ID" value="NZ_BAABBO010000014.1"/>
</dbReference>
<comment type="cofactor">
    <cofactor evidence="1">
        <name>FAD</name>
        <dbReference type="ChEBI" id="CHEBI:57692"/>
    </cofactor>
</comment>
<evidence type="ECO:0000256" key="5">
    <source>
        <dbReference type="ARBA" id="ARBA00022630"/>
    </source>
</evidence>
<dbReference type="Pfam" id="PF07992">
    <property type="entry name" value="Pyr_redox_2"/>
    <property type="match status" value="1"/>
</dbReference>
<evidence type="ECO:0000256" key="6">
    <source>
        <dbReference type="ARBA" id="ARBA00022827"/>
    </source>
</evidence>
<dbReference type="EMBL" id="BAABBO010000014">
    <property type="protein sequence ID" value="GAA3971581.1"/>
    <property type="molecule type" value="Genomic_DNA"/>
</dbReference>
<dbReference type="Proteomes" id="UP001501337">
    <property type="component" value="Unassembled WGS sequence"/>
</dbReference>
<dbReference type="PANTHER" id="PTHR43429:SF3">
    <property type="entry name" value="NITRITE REDUCTASE [NAD(P)H]"/>
    <property type="match status" value="1"/>
</dbReference>
<organism evidence="11 12">
    <name type="scientific">Allohahella marinimesophila</name>
    <dbReference type="NCBI Taxonomy" id="1054972"/>
    <lineage>
        <taxon>Bacteria</taxon>
        <taxon>Pseudomonadati</taxon>
        <taxon>Pseudomonadota</taxon>
        <taxon>Gammaproteobacteria</taxon>
        <taxon>Oceanospirillales</taxon>
        <taxon>Hahellaceae</taxon>
        <taxon>Allohahella</taxon>
    </lineage>
</organism>
<name>A0ABP7PWG3_9GAMM</name>
<dbReference type="InterPro" id="IPR041364">
    <property type="entry name" value="Rbx-bd"/>
</dbReference>
<keyword evidence="5" id="KW-0285">Flavoprotein</keyword>